<feature type="compositionally biased region" description="Acidic residues" evidence="1">
    <location>
        <begin position="335"/>
        <end position="346"/>
    </location>
</feature>
<evidence type="ECO:0000313" key="2">
    <source>
        <dbReference type="EMBL" id="KAA3680301.1"/>
    </source>
</evidence>
<dbReference type="EMBL" id="QNGE01000477">
    <property type="protein sequence ID" value="KAA3680301.1"/>
    <property type="molecule type" value="Genomic_DNA"/>
</dbReference>
<dbReference type="Proteomes" id="UP000324629">
    <property type="component" value="Unassembled WGS sequence"/>
</dbReference>
<feature type="compositionally biased region" description="Polar residues" evidence="1">
    <location>
        <begin position="281"/>
        <end position="305"/>
    </location>
</feature>
<feature type="compositionally biased region" description="Polar residues" evidence="1">
    <location>
        <begin position="424"/>
        <end position="433"/>
    </location>
</feature>
<accession>A0A5J4NXP1</accession>
<proteinExistence type="predicted"/>
<protein>
    <recommendedName>
        <fullName evidence="4">Little elongation complex subunit 2 C-terminal domain-containing protein</fullName>
    </recommendedName>
</protein>
<evidence type="ECO:0008006" key="4">
    <source>
        <dbReference type="Google" id="ProtNLM"/>
    </source>
</evidence>
<gene>
    <name evidence="2" type="ORF">DEA37_0010018</name>
</gene>
<feature type="compositionally biased region" description="Low complexity" evidence="1">
    <location>
        <begin position="239"/>
        <end position="248"/>
    </location>
</feature>
<feature type="region of interest" description="Disordered" evidence="1">
    <location>
        <begin position="394"/>
        <end position="433"/>
    </location>
</feature>
<feature type="region of interest" description="Disordered" evidence="1">
    <location>
        <begin position="239"/>
        <end position="354"/>
    </location>
</feature>
<reference evidence="2 3" key="1">
    <citation type="journal article" date="2019" name="Gigascience">
        <title>Whole-genome sequence of the oriental lung fluke Paragonimus westermani.</title>
        <authorList>
            <person name="Oey H."/>
            <person name="Zakrzewski M."/>
            <person name="Narain K."/>
            <person name="Devi K.R."/>
            <person name="Agatsuma T."/>
            <person name="Nawaratna S."/>
            <person name="Gobert G.N."/>
            <person name="Jones M.K."/>
            <person name="Ragan M.A."/>
            <person name="McManus D.P."/>
            <person name="Krause L."/>
        </authorList>
    </citation>
    <scope>NUCLEOTIDE SEQUENCE [LARGE SCALE GENOMIC DNA]</scope>
    <source>
        <strain evidence="2 3">IND2009</strain>
    </source>
</reference>
<evidence type="ECO:0000313" key="3">
    <source>
        <dbReference type="Proteomes" id="UP000324629"/>
    </source>
</evidence>
<feature type="compositionally biased region" description="Basic residues" evidence="1">
    <location>
        <begin position="692"/>
        <end position="706"/>
    </location>
</feature>
<sequence length="706" mass="77756">MLFLGESTISDITPPGFDLLTVQKTIFHYFDDLRVTMDETKLSGIIDSDTGSAEPEGDTCPCHIQPYIPITSEDVRQYTQLLSDFTGDLAKLPTSLDVTDRRAKIAEVNKLQAEQDDHISTKRKSANLKEVDEPLTKLPEVVLSTTLLSLLFEQSSFVGVYIPFTVIAGNSDASLHSCRLEFRDPIYSSPLDARSRARLYFELGFYSKYVSDLPTFTSDCSKVDESHVNEIPLVEASTVSKSGSTGTSHRMSLRSRAKSTIVHDPPVLDISSRNNCHRSEQYSSPFTSSTRVTRQQASKQASRSEITTDDKPRNLSSTTPVSSVTRRSTRRSVIPDEDLDDDDDESQQLSIDVDSAALSNSAPVYVPASTMLEIAASCAVVSRRRKSDNISNAADFHEKTPASPDPDAPSSPDPQESSSECLKSPQSASGVQLSTAASSTSSSWVLLNLGRVRARPIFVQLKPEYLGDWGCEVLSPFELADSWLGSMLRGGADILRVRVRVDTGAVVWAEYQTLEELVSANPGLRLPVGSYVLTQNTASHSTGSFDLYEAVTECPVDMDPSEVHQFLDLRTVHERFLKTSSSALESLSAMKSDKHEYSNPPNLSVSSLLTVNRFKLDLNLPAGLEPNDPSGRDSERGLCLPGLPLGRLLECPADKETGLTASASQPKKRRDKTNRSKLDHQDKETPLCLTRSKQRPHRRSTRCRKR</sequence>
<keyword evidence="3" id="KW-1185">Reference proteome</keyword>
<dbReference type="AlphaFoldDB" id="A0A5J4NXP1"/>
<feature type="region of interest" description="Disordered" evidence="1">
    <location>
        <begin position="656"/>
        <end position="706"/>
    </location>
</feature>
<feature type="compositionally biased region" description="Pro residues" evidence="1">
    <location>
        <begin position="403"/>
        <end position="412"/>
    </location>
</feature>
<feature type="compositionally biased region" description="Low complexity" evidence="1">
    <location>
        <begin position="316"/>
        <end position="326"/>
    </location>
</feature>
<organism evidence="2 3">
    <name type="scientific">Paragonimus westermani</name>
    <dbReference type="NCBI Taxonomy" id="34504"/>
    <lineage>
        <taxon>Eukaryota</taxon>
        <taxon>Metazoa</taxon>
        <taxon>Spiralia</taxon>
        <taxon>Lophotrochozoa</taxon>
        <taxon>Platyhelminthes</taxon>
        <taxon>Trematoda</taxon>
        <taxon>Digenea</taxon>
        <taxon>Plagiorchiida</taxon>
        <taxon>Troglotremata</taxon>
        <taxon>Troglotrematidae</taxon>
        <taxon>Paragonimus</taxon>
    </lineage>
</organism>
<name>A0A5J4NXP1_9TREM</name>
<evidence type="ECO:0000256" key="1">
    <source>
        <dbReference type="SAM" id="MobiDB-lite"/>
    </source>
</evidence>
<comment type="caution">
    <text evidence="2">The sequence shown here is derived from an EMBL/GenBank/DDBJ whole genome shotgun (WGS) entry which is preliminary data.</text>
</comment>
<feature type="compositionally biased region" description="Basic and acidic residues" evidence="1">
    <location>
        <begin position="673"/>
        <end position="685"/>
    </location>
</feature>